<reference evidence="1 2" key="1">
    <citation type="submission" date="2023-02" db="EMBL/GenBank/DDBJ databases">
        <title>Genome sequence of Mucilaginibacter jinjuensis strain KACC 16571.</title>
        <authorList>
            <person name="Kim S."/>
            <person name="Heo J."/>
            <person name="Kwon S.-W."/>
        </authorList>
    </citation>
    <scope>NUCLEOTIDE SEQUENCE [LARGE SCALE GENOMIC DNA]</scope>
    <source>
        <strain evidence="1 2">KACC 16571</strain>
    </source>
</reference>
<proteinExistence type="predicted"/>
<accession>A0ABY7TAL0</accession>
<dbReference type="InterPro" id="IPR014969">
    <property type="entry name" value="DNA_S_DndE"/>
</dbReference>
<dbReference type="RefSeq" id="WP_273631764.1">
    <property type="nucleotide sequence ID" value="NZ_CP117167.1"/>
</dbReference>
<organism evidence="1 2">
    <name type="scientific">Mucilaginibacter jinjuensis</name>
    <dbReference type="NCBI Taxonomy" id="1176721"/>
    <lineage>
        <taxon>Bacteria</taxon>
        <taxon>Pseudomonadati</taxon>
        <taxon>Bacteroidota</taxon>
        <taxon>Sphingobacteriia</taxon>
        <taxon>Sphingobacteriales</taxon>
        <taxon>Sphingobacteriaceae</taxon>
        <taxon>Mucilaginibacter</taxon>
    </lineage>
</organism>
<gene>
    <name evidence="1" type="ORF">PQO05_05925</name>
</gene>
<dbReference type="EMBL" id="CP117167">
    <property type="protein sequence ID" value="WCT13471.1"/>
    <property type="molecule type" value="Genomic_DNA"/>
</dbReference>
<evidence type="ECO:0000313" key="1">
    <source>
        <dbReference type="EMBL" id="WCT13471.1"/>
    </source>
</evidence>
<dbReference type="InterPro" id="IPR038472">
    <property type="entry name" value="DndE_sf"/>
</dbReference>
<name>A0ABY7TAL0_9SPHI</name>
<sequence length="128" mass="14430">MFSNIKTSKSNKELVSRLTSKLNLGTENLIARISMAHSLGLDRRLELANIADAGGKEYSFKVLFGDNYDYYIALICVHYNLYKTDKDIPRYVKMHIDDGLELLDKEFSTTLGIDSLVSIIDKGLSVYA</sequence>
<evidence type="ECO:0000313" key="2">
    <source>
        <dbReference type="Proteomes" id="UP001216139"/>
    </source>
</evidence>
<keyword evidence="2" id="KW-1185">Reference proteome</keyword>
<protein>
    <submittedName>
        <fullName evidence="1">DndE family protein</fullName>
    </submittedName>
</protein>
<dbReference type="Proteomes" id="UP001216139">
    <property type="component" value="Chromosome"/>
</dbReference>
<dbReference type="Pfam" id="PF08870">
    <property type="entry name" value="DndE"/>
    <property type="match status" value="1"/>
</dbReference>
<dbReference type="Gene3D" id="1.10.1220.160">
    <property type="entry name" value="DNA sulphur modification protein DndE"/>
    <property type="match status" value="1"/>
</dbReference>